<sequence>MGIIGNIYIWSTSIIFNTRLSSIGYEVLITHLQLAVTSKVCWNRSKYVFWDPHHPSDAANVIIAKCLLDGDSNDIWPLKHSPTLSIFTFFFL</sequence>
<dbReference type="InterPro" id="IPR036514">
    <property type="entry name" value="SGNH_hydro_sf"/>
</dbReference>
<comment type="caution">
    <text evidence="1">The sequence shown here is derived from an EMBL/GenBank/DDBJ whole genome shotgun (WGS) entry which is preliminary data.</text>
</comment>
<proteinExistence type="predicted"/>
<keyword evidence="2" id="KW-1185">Reference proteome</keyword>
<evidence type="ECO:0000313" key="2">
    <source>
        <dbReference type="Proteomes" id="UP001497480"/>
    </source>
</evidence>
<evidence type="ECO:0000313" key="1">
    <source>
        <dbReference type="EMBL" id="CAL0330202.1"/>
    </source>
</evidence>
<dbReference type="Gene3D" id="3.40.50.1110">
    <property type="entry name" value="SGNH hydrolase"/>
    <property type="match status" value="1"/>
</dbReference>
<gene>
    <name evidence="1" type="ORF">LLUT_LOCUS31262</name>
</gene>
<dbReference type="EMBL" id="CAXHTB010000022">
    <property type="protein sequence ID" value="CAL0330202.1"/>
    <property type="molecule type" value="Genomic_DNA"/>
</dbReference>
<name>A0AAV1Y8A7_LUPLU</name>
<evidence type="ECO:0008006" key="3">
    <source>
        <dbReference type="Google" id="ProtNLM"/>
    </source>
</evidence>
<organism evidence="1 2">
    <name type="scientific">Lupinus luteus</name>
    <name type="common">European yellow lupine</name>
    <dbReference type="NCBI Taxonomy" id="3873"/>
    <lineage>
        <taxon>Eukaryota</taxon>
        <taxon>Viridiplantae</taxon>
        <taxon>Streptophyta</taxon>
        <taxon>Embryophyta</taxon>
        <taxon>Tracheophyta</taxon>
        <taxon>Spermatophyta</taxon>
        <taxon>Magnoliopsida</taxon>
        <taxon>eudicotyledons</taxon>
        <taxon>Gunneridae</taxon>
        <taxon>Pentapetalae</taxon>
        <taxon>rosids</taxon>
        <taxon>fabids</taxon>
        <taxon>Fabales</taxon>
        <taxon>Fabaceae</taxon>
        <taxon>Papilionoideae</taxon>
        <taxon>50 kb inversion clade</taxon>
        <taxon>genistoids sensu lato</taxon>
        <taxon>core genistoids</taxon>
        <taxon>Genisteae</taxon>
        <taxon>Lupinus</taxon>
    </lineage>
</organism>
<protein>
    <recommendedName>
        <fullName evidence="3">GDSL esterase/lipase</fullName>
    </recommendedName>
</protein>
<dbReference type="Proteomes" id="UP001497480">
    <property type="component" value="Unassembled WGS sequence"/>
</dbReference>
<dbReference type="AlphaFoldDB" id="A0AAV1Y8A7"/>
<accession>A0AAV1Y8A7</accession>
<reference evidence="1 2" key="1">
    <citation type="submission" date="2024-03" db="EMBL/GenBank/DDBJ databases">
        <authorList>
            <person name="Martinez-Hernandez J."/>
        </authorList>
    </citation>
    <scope>NUCLEOTIDE SEQUENCE [LARGE SCALE GENOMIC DNA]</scope>
</reference>